<dbReference type="SUPFAM" id="SSF52047">
    <property type="entry name" value="RNI-like"/>
    <property type="match status" value="1"/>
</dbReference>
<dbReference type="InterPro" id="IPR036047">
    <property type="entry name" value="F-box-like_dom_sf"/>
</dbReference>
<dbReference type="Proteomes" id="UP001295794">
    <property type="component" value="Unassembled WGS sequence"/>
</dbReference>
<dbReference type="AlphaFoldDB" id="A0AAD2HPQ8"/>
<keyword evidence="2" id="KW-1185">Reference proteome</keyword>
<comment type="caution">
    <text evidence="1">The sequence shown here is derived from an EMBL/GenBank/DDBJ whole genome shotgun (WGS) entry which is preliminary data.</text>
</comment>
<accession>A0AAD2HPQ8</accession>
<sequence>MDVPKDCFPAIARLPSELLSVIFQHLVVELNMDDFSRPAVMTLSEVSKHFRAVVLGTPTLWASIRLHSYSDLQLLDLFIHRSQSCLLDVSLDLTALDVIPRPLIASASRWLRISVRASDFKDIYVSLLPYSHAPVSELRELRLLPTSSYCDSDEDKLNFNAPKLRSLAIHGCLGYLAPLPGLTTLVIYRLECSYRVFCEFIQSCAELSTLVLQESIAGWETHSGDRNPTPITLEKLRVLAVSESRTPADGMALLDYLCVPNVQLLELSGSGLQITSPSNGDERVMNKSFQALCTLVLQHVDFEICDLFLFRSLSTITRMELSCVLNMTILTAPLAEGGDSLWPHLNTIVCDVSEEDNLLWLDNLRQAELRQRGHLFKIQTMVDSPTFLTGENPLADQDYEDGSEYGWADQEYEMWEDADPEWSEDDQFDYDDDYDDEGLDGVVGWY</sequence>
<reference evidence="1" key="1">
    <citation type="submission" date="2023-11" db="EMBL/GenBank/DDBJ databases">
        <authorList>
            <person name="De Vega J J."/>
            <person name="De Vega J J."/>
        </authorList>
    </citation>
    <scope>NUCLEOTIDE SEQUENCE</scope>
</reference>
<protein>
    <recommendedName>
        <fullName evidence="3">F-box domain-containing protein</fullName>
    </recommendedName>
</protein>
<organism evidence="1 2">
    <name type="scientific">Mycena citricolor</name>
    <dbReference type="NCBI Taxonomy" id="2018698"/>
    <lineage>
        <taxon>Eukaryota</taxon>
        <taxon>Fungi</taxon>
        <taxon>Dikarya</taxon>
        <taxon>Basidiomycota</taxon>
        <taxon>Agaricomycotina</taxon>
        <taxon>Agaricomycetes</taxon>
        <taxon>Agaricomycetidae</taxon>
        <taxon>Agaricales</taxon>
        <taxon>Marasmiineae</taxon>
        <taxon>Mycenaceae</taxon>
        <taxon>Mycena</taxon>
    </lineage>
</organism>
<proteinExistence type="predicted"/>
<name>A0AAD2HPQ8_9AGAR</name>
<dbReference type="SUPFAM" id="SSF81383">
    <property type="entry name" value="F-box domain"/>
    <property type="match status" value="1"/>
</dbReference>
<evidence type="ECO:0008006" key="3">
    <source>
        <dbReference type="Google" id="ProtNLM"/>
    </source>
</evidence>
<evidence type="ECO:0000313" key="1">
    <source>
        <dbReference type="EMBL" id="CAK5280199.1"/>
    </source>
</evidence>
<dbReference type="Gene3D" id="1.20.1280.50">
    <property type="match status" value="1"/>
</dbReference>
<evidence type="ECO:0000313" key="2">
    <source>
        <dbReference type="Proteomes" id="UP001295794"/>
    </source>
</evidence>
<dbReference type="EMBL" id="CAVNYO010000440">
    <property type="protein sequence ID" value="CAK5280199.1"/>
    <property type="molecule type" value="Genomic_DNA"/>
</dbReference>
<gene>
    <name evidence="1" type="ORF">MYCIT1_LOCUS30687</name>
</gene>